<sequence length="234" mass="25484">MPFGNDHSTVLCDYRFLVGGLVYAITCIVCILVLVQRIRRRQRRRRWLLEGQMDSSFEKSGGEESSGATSAGVASPTTHDPYYVRASLPSACDILQPLSHSSPLPPSGYLAAVLGQERRNRIEHSSGQENLNIRLSGSPRPSSDDDSSVASPTDRSRGNRPSGIESSPTLADHSSQATSPPIERGAEGDDQGIPGSPGSSEPGSIRKRSQQVQFLHDVDDEGVRIWRRLVIEYS</sequence>
<organism evidence="3 4">
    <name type="scientific">Aspergillus granulosus</name>
    <dbReference type="NCBI Taxonomy" id="176169"/>
    <lineage>
        <taxon>Eukaryota</taxon>
        <taxon>Fungi</taxon>
        <taxon>Dikarya</taxon>
        <taxon>Ascomycota</taxon>
        <taxon>Pezizomycotina</taxon>
        <taxon>Eurotiomycetes</taxon>
        <taxon>Eurotiomycetidae</taxon>
        <taxon>Eurotiales</taxon>
        <taxon>Aspergillaceae</taxon>
        <taxon>Aspergillus</taxon>
        <taxon>Aspergillus subgen. Nidulantes</taxon>
    </lineage>
</organism>
<reference evidence="3 4" key="1">
    <citation type="submission" date="2024-07" db="EMBL/GenBank/DDBJ databases">
        <title>Section-level genome sequencing and comparative genomics of Aspergillus sections Usti and Cavernicolus.</title>
        <authorList>
            <consortium name="Lawrence Berkeley National Laboratory"/>
            <person name="Nybo J.L."/>
            <person name="Vesth T.C."/>
            <person name="Theobald S."/>
            <person name="Frisvad J.C."/>
            <person name="Larsen T.O."/>
            <person name="Kjaerboelling I."/>
            <person name="Rothschild-Mancinelli K."/>
            <person name="Lyhne E.K."/>
            <person name="Kogle M.E."/>
            <person name="Barry K."/>
            <person name="Clum A."/>
            <person name="Na H."/>
            <person name="Ledsgaard L."/>
            <person name="Lin J."/>
            <person name="Lipzen A."/>
            <person name="Kuo A."/>
            <person name="Riley R."/>
            <person name="Mondo S."/>
            <person name="Labutti K."/>
            <person name="Haridas S."/>
            <person name="Pangalinan J."/>
            <person name="Salamov A.A."/>
            <person name="Simmons B.A."/>
            <person name="Magnuson J.K."/>
            <person name="Chen J."/>
            <person name="Drula E."/>
            <person name="Henrissat B."/>
            <person name="Wiebenga A."/>
            <person name="Lubbers R.J."/>
            <person name="Gomes A.C."/>
            <person name="Makela M.R."/>
            <person name="Stajich J."/>
            <person name="Grigoriev I.V."/>
            <person name="Mortensen U.H."/>
            <person name="De Vries R.P."/>
            <person name="Baker S.E."/>
            <person name="Andersen M.R."/>
        </authorList>
    </citation>
    <scope>NUCLEOTIDE SEQUENCE [LARGE SCALE GENOMIC DNA]</scope>
    <source>
        <strain evidence="3 4">CBS 588.65</strain>
    </source>
</reference>
<accession>A0ABR4I852</accession>
<gene>
    <name evidence="3" type="ORF">BJX63DRAFT_426884</name>
</gene>
<keyword evidence="2" id="KW-0472">Membrane</keyword>
<name>A0ABR4I852_9EURO</name>
<feature type="compositionally biased region" description="Low complexity" evidence="1">
    <location>
        <begin position="192"/>
        <end position="203"/>
    </location>
</feature>
<proteinExistence type="predicted"/>
<protein>
    <submittedName>
        <fullName evidence="3">Uncharacterized protein</fullName>
    </submittedName>
</protein>
<dbReference type="EMBL" id="JBFXLT010000001">
    <property type="protein sequence ID" value="KAL2823063.1"/>
    <property type="molecule type" value="Genomic_DNA"/>
</dbReference>
<evidence type="ECO:0000313" key="3">
    <source>
        <dbReference type="EMBL" id="KAL2823063.1"/>
    </source>
</evidence>
<comment type="caution">
    <text evidence="3">The sequence shown here is derived from an EMBL/GenBank/DDBJ whole genome shotgun (WGS) entry which is preliminary data.</text>
</comment>
<feature type="region of interest" description="Disordered" evidence="1">
    <location>
        <begin position="56"/>
        <end position="76"/>
    </location>
</feature>
<dbReference type="Proteomes" id="UP001610334">
    <property type="component" value="Unassembled WGS sequence"/>
</dbReference>
<keyword evidence="2" id="KW-1133">Transmembrane helix</keyword>
<feature type="compositionally biased region" description="Polar residues" evidence="1">
    <location>
        <begin position="164"/>
        <end position="179"/>
    </location>
</feature>
<keyword evidence="2" id="KW-0812">Transmembrane</keyword>
<feature type="transmembrane region" description="Helical" evidence="2">
    <location>
        <begin position="16"/>
        <end position="35"/>
    </location>
</feature>
<evidence type="ECO:0000256" key="2">
    <source>
        <dbReference type="SAM" id="Phobius"/>
    </source>
</evidence>
<keyword evidence="4" id="KW-1185">Reference proteome</keyword>
<feature type="region of interest" description="Disordered" evidence="1">
    <location>
        <begin position="123"/>
        <end position="213"/>
    </location>
</feature>
<evidence type="ECO:0000313" key="4">
    <source>
        <dbReference type="Proteomes" id="UP001610334"/>
    </source>
</evidence>
<evidence type="ECO:0000256" key="1">
    <source>
        <dbReference type="SAM" id="MobiDB-lite"/>
    </source>
</evidence>
<feature type="compositionally biased region" description="Low complexity" evidence="1">
    <location>
        <begin position="63"/>
        <end position="75"/>
    </location>
</feature>